<comment type="caution">
    <text evidence="1">The sequence shown here is derived from an EMBL/GenBank/DDBJ whole genome shotgun (WGS) entry which is preliminary data.</text>
</comment>
<organism evidence="1 2">
    <name type="scientific">Parenemella sanctibonifatiensis</name>
    <dbReference type="NCBI Taxonomy" id="2016505"/>
    <lineage>
        <taxon>Bacteria</taxon>
        <taxon>Bacillati</taxon>
        <taxon>Actinomycetota</taxon>
        <taxon>Actinomycetes</taxon>
        <taxon>Propionibacteriales</taxon>
        <taxon>Propionibacteriaceae</taxon>
        <taxon>Parenemella</taxon>
    </lineage>
</organism>
<evidence type="ECO:0008006" key="3">
    <source>
        <dbReference type="Google" id="ProtNLM"/>
    </source>
</evidence>
<dbReference type="Proteomes" id="UP000216533">
    <property type="component" value="Unassembled WGS sequence"/>
</dbReference>
<evidence type="ECO:0000313" key="2">
    <source>
        <dbReference type="Proteomes" id="UP000216533"/>
    </source>
</evidence>
<reference evidence="1 2" key="1">
    <citation type="submission" date="2017-07" db="EMBL/GenBank/DDBJ databases">
        <title>Draft whole genome sequences of clinical Proprionibacteriaceae strains.</title>
        <authorList>
            <person name="Bernier A.-M."/>
            <person name="Bernard K."/>
            <person name="Domingo M.-C."/>
        </authorList>
    </citation>
    <scope>NUCLEOTIDE SEQUENCE [LARGE SCALE GENOMIC DNA]</scope>
    <source>
        <strain evidence="1 2">NML 160184</strain>
    </source>
</reference>
<name>A0A255EG61_9ACTN</name>
<evidence type="ECO:0000313" key="1">
    <source>
        <dbReference type="EMBL" id="OYN90518.1"/>
    </source>
</evidence>
<dbReference type="EMBL" id="NMVI01000005">
    <property type="protein sequence ID" value="OYN90518.1"/>
    <property type="molecule type" value="Genomic_DNA"/>
</dbReference>
<protein>
    <recommendedName>
        <fullName evidence="3">DUF4261 domain-containing protein</fullName>
    </recommendedName>
</protein>
<dbReference type="RefSeq" id="WP_094449611.1">
    <property type="nucleotide sequence ID" value="NZ_NMVI01000005.1"/>
</dbReference>
<accession>A0A255EG61</accession>
<dbReference type="AlphaFoldDB" id="A0A255EG61"/>
<gene>
    <name evidence="1" type="ORF">CGZ92_01430</name>
</gene>
<proteinExistence type="predicted"/>
<sequence>MAFEIPPVTAFVLLSRPDEGLIDGDLVADRLAADWQLDTGISPVQVASPTPRPEPTTAVGAVALMIEDCAVDLFLMQGQLADPTDLAAQCAAGSGWYADQPWDGGHAAYLEVRIAEPDSSDPDEARTRQELGELLTKLVASLLVVSDAAAAVHYMPSVNLLDPANFREVATGFLPETLPHPIWLQLRLEEVTPPGSETSFVAGFTVGLAWLGFTELELEPLPAPLDFGAAALRAAASMIMSGDLEQRDGAEFGEDLKFRLQHTSEPRYAGGDEAYVLRPVVEG</sequence>